<keyword evidence="1" id="KW-0812">Transmembrane</keyword>
<organism evidence="2 3">
    <name type="scientific">Cyanomargarita calcarea GSE-NOS-MK-12-04C</name>
    <dbReference type="NCBI Taxonomy" id="2839659"/>
    <lineage>
        <taxon>Bacteria</taxon>
        <taxon>Bacillati</taxon>
        <taxon>Cyanobacteriota</taxon>
        <taxon>Cyanophyceae</taxon>
        <taxon>Nostocales</taxon>
        <taxon>Cyanomargaritaceae</taxon>
        <taxon>Cyanomargarita</taxon>
    </lineage>
</organism>
<sequence length="63" mass="6948">MNDQLGFIVKVFLLSAGISLLIKYIAPSFPIPATATNALIIVLLPTVILAIAFFWRFQGQKEN</sequence>
<evidence type="ECO:0000256" key="1">
    <source>
        <dbReference type="SAM" id="Phobius"/>
    </source>
</evidence>
<evidence type="ECO:0000313" key="3">
    <source>
        <dbReference type="Proteomes" id="UP000729701"/>
    </source>
</evidence>
<reference evidence="2" key="2">
    <citation type="journal article" date="2022" name="Microbiol. Resour. Announc.">
        <title>Metagenome Sequencing to Explore Phylogenomics of Terrestrial Cyanobacteria.</title>
        <authorList>
            <person name="Ward R.D."/>
            <person name="Stajich J.E."/>
            <person name="Johansen J.R."/>
            <person name="Huntemann M."/>
            <person name="Clum A."/>
            <person name="Foster B."/>
            <person name="Foster B."/>
            <person name="Roux S."/>
            <person name="Palaniappan K."/>
            <person name="Varghese N."/>
            <person name="Mukherjee S."/>
            <person name="Reddy T.B.K."/>
            <person name="Daum C."/>
            <person name="Copeland A."/>
            <person name="Chen I.A."/>
            <person name="Ivanova N.N."/>
            <person name="Kyrpides N.C."/>
            <person name="Shapiro N."/>
            <person name="Eloe-Fadrosh E.A."/>
            <person name="Pietrasiak N."/>
        </authorList>
    </citation>
    <scope>NUCLEOTIDE SEQUENCE</scope>
    <source>
        <strain evidence="2">GSE-NOS-MK-12-04C</strain>
    </source>
</reference>
<feature type="transmembrane region" description="Helical" evidence="1">
    <location>
        <begin position="38"/>
        <end position="57"/>
    </location>
</feature>
<dbReference type="AlphaFoldDB" id="A0A951UY53"/>
<name>A0A951UY53_9CYAN</name>
<reference evidence="2" key="1">
    <citation type="submission" date="2021-05" db="EMBL/GenBank/DDBJ databases">
        <authorList>
            <person name="Pietrasiak N."/>
            <person name="Ward R."/>
            <person name="Stajich J.E."/>
            <person name="Kurbessoian T."/>
        </authorList>
    </citation>
    <scope>NUCLEOTIDE SEQUENCE</scope>
    <source>
        <strain evidence="2">GSE-NOS-MK-12-04C</strain>
    </source>
</reference>
<comment type="caution">
    <text evidence="2">The sequence shown here is derived from an EMBL/GenBank/DDBJ whole genome shotgun (WGS) entry which is preliminary data.</text>
</comment>
<dbReference type="EMBL" id="JAHHGZ010000036">
    <property type="protein sequence ID" value="MBW4670875.1"/>
    <property type="molecule type" value="Genomic_DNA"/>
</dbReference>
<keyword evidence="1" id="KW-1133">Transmembrane helix</keyword>
<accession>A0A951UY53</accession>
<protein>
    <submittedName>
        <fullName evidence="2">Uncharacterized protein</fullName>
    </submittedName>
</protein>
<dbReference type="Proteomes" id="UP000729701">
    <property type="component" value="Unassembled WGS sequence"/>
</dbReference>
<gene>
    <name evidence="2" type="ORF">KME60_26495</name>
</gene>
<proteinExistence type="predicted"/>
<evidence type="ECO:0000313" key="2">
    <source>
        <dbReference type="EMBL" id="MBW4670875.1"/>
    </source>
</evidence>
<feature type="transmembrane region" description="Helical" evidence="1">
    <location>
        <begin position="7"/>
        <end position="26"/>
    </location>
</feature>
<keyword evidence="1" id="KW-0472">Membrane</keyword>